<proteinExistence type="predicted"/>
<organism evidence="1 2">
    <name type="scientific">Roseovarius nubinhibens (strain ATCC BAA-591 / DSM 15170 / ISM)</name>
    <dbReference type="NCBI Taxonomy" id="89187"/>
    <lineage>
        <taxon>Bacteria</taxon>
        <taxon>Pseudomonadati</taxon>
        <taxon>Pseudomonadota</taxon>
        <taxon>Alphaproteobacteria</taxon>
        <taxon>Rhodobacterales</taxon>
        <taxon>Roseobacteraceae</taxon>
        <taxon>Roseovarius</taxon>
    </lineage>
</organism>
<gene>
    <name evidence="1" type="ORF">ISM_12840</name>
</gene>
<evidence type="ECO:0000313" key="2">
    <source>
        <dbReference type="Proteomes" id="UP000005954"/>
    </source>
</evidence>
<dbReference type="EMBL" id="AALY01000002">
    <property type="protein sequence ID" value="EAP75752.1"/>
    <property type="molecule type" value="Genomic_DNA"/>
</dbReference>
<keyword evidence="2" id="KW-1185">Reference proteome</keyword>
<accession>A3SMR2</accession>
<protein>
    <submittedName>
        <fullName evidence="1">Uncharacterized protein</fullName>
    </submittedName>
</protein>
<sequence>MIIKIRNGNGEALAAERAGMVVSRFQAKAAMLEAGILEKVEAIVEQGDQVFRLAWSEATEFRRTSAAINSLGEASGLTQEDLDELFRAAAKIEV</sequence>
<dbReference type="STRING" id="89187.ISM_12840"/>
<dbReference type="eggNOG" id="ENOG5033MC8">
    <property type="taxonomic scope" value="Bacteria"/>
</dbReference>
<dbReference type="HOGENOM" id="CLU_2384328_0_0_5"/>
<comment type="caution">
    <text evidence="1">The sequence shown here is derived from an EMBL/GenBank/DDBJ whole genome shotgun (WGS) entry which is preliminary data.</text>
</comment>
<name>A3SMR2_ROSNI</name>
<dbReference type="Proteomes" id="UP000005954">
    <property type="component" value="Unassembled WGS sequence"/>
</dbReference>
<dbReference type="AlphaFoldDB" id="A3SMR2"/>
<dbReference type="OrthoDB" id="7846553at2"/>
<dbReference type="RefSeq" id="WP_009814577.1">
    <property type="nucleotide sequence ID" value="NZ_CH724156.1"/>
</dbReference>
<evidence type="ECO:0000313" key="1">
    <source>
        <dbReference type="EMBL" id="EAP75752.1"/>
    </source>
</evidence>
<reference evidence="1 2" key="1">
    <citation type="submission" date="2005-12" db="EMBL/GenBank/DDBJ databases">
        <authorList>
            <person name="Moran M.A."/>
            <person name="Ferriera S."/>
            <person name="Johnson J."/>
            <person name="Kravitz S."/>
            <person name="Halpern A."/>
            <person name="Remington K."/>
            <person name="Beeson K."/>
            <person name="Tran B."/>
            <person name="Rogers Y.-H."/>
            <person name="Friedman R."/>
            <person name="Venter J.C."/>
        </authorList>
    </citation>
    <scope>NUCLEOTIDE SEQUENCE [LARGE SCALE GENOMIC DNA]</scope>
    <source>
        <strain evidence="2">ATCC BAA-591 / DSM 15170 / ISM</strain>
    </source>
</reference>